<comment type="caution">
    <text evidence="1">The sequence shown here is derived from an EMBL/GenBank/DDBJ whole genome shotgun (WGS) entry which is preliminary data.</text>
</comment>
<reference evidence="1 2" key="1">
    <citation type="submission" date="2019-05" db="EMBL/GenBank/DDBJ databases">
        <title>Genomes sequences of two Nocardia cyriacigeorgica environmental isolates, type strains Nocardia asteroides ATCC 19247 and Nocardia cyriacigeorgica DSM 44484.</title>
        <authorList>
            <person name="Vautrin F."/>
            <person name="Bergeron E."/>
            <person name="Dubost A."/>
            <person name="Abrouk D."/>
            <person name="Rodriguez Nava V."/>
            <person name="Pujic P."/>
        </authorList>
    </citation>
    <scope>NUCLEOTIDE SEQUENCE [LARGE SCALE GENOMIC DNA]</scope>
    <source>
        <strain evidence="1 2">EML 1456</strain>
    </source>
</reference>
<dbReference type="Proteomes" id="UP000308349">
    <property type="component" value="Unassembled WGS sequence"/>
</dbReference>
<gene>
    <name evidence="1" type="ORF">FEK35_06425</name>
</gene>
<dbReference type="OrthoDB" id="4553303at2"/>
<evidence type="ECO:0000313" key="2">
    <source>
        <dbReference type="Proteomes" id="UP000308349"/>
    </source>
</evidence>
<evidence type="ECO:0000313" key="1">
    <source>
        <dbReference type="EMBL" id="TLG14798.1"/>
    </source>
</evidence>
<dbReference type="AlphaFoldDB" id="A0A5R8PH78"/>
<name>A0A5R8PH78_9NOCA</name>
<dbReference type="EMBL" id="VBUU01000004">
    <property type="protein sequence ID" value="TLG14798.1"/>
    <property type="molecule type" value="Genomic_DNA"/>
</dbReference>
<dbReference type="RefSeq" id="WP_138455438.1">
    <property type="nucleotide sequence ID" value="NZ_VBUU01000004.1"/>
</dbReference>
<accession>A0A5R8PH78</accession>
<protein>
    <submittedName>
        <fullName evidence="1">Uncharacterized protein</fullName>
    </submittedName>
</protein>
<sequence length="126" mass="13619">MSKEDAALWAGLAGSARAGELYLDDEQAALSCTKACDQHLADLQSILEIAQDTKNVSGFGNFKMADDLVKKFLAQATGEDRSIDAVIREHIDVVMNMREVFALSFKRITGQDIENTATITAAGQVP</sequence>
<organism evidence="1 2">
    <name type="scientific">Nocardia cyriacigeorgica</name>
    <dbReference type="NCBI Taxonomy" id="135487"/>
    <lineage>
        <taxon>Bacteria</taxon>
        <taxon>Bacillati</taxon>
        <taxon>Actinomycetota</taxon>
        <taxon>Actinomycetes</taxon>
        <taxon>Mycobacteriales</taxon>
        <taxon>Nocardiaceae</taxon>
        <taxon>Nocardia</taxon>
    </lineage>
</organism>
<proteinExistence type="predicted"/>